<feature type="transmembrane region" description="Helical" evidence="1">
    <location>
        <begin position="56"/>
        <end position="78"/>
    </location>
</feature>
<protein>
    <submittedName>
        <fullName evidence="2">Uncharacterized protein</fullName>
    </submittedName>
</protein>
<keyword evidence="3" id="KW-1185">Reference proteome</keyword>
<evidence type="ECO:0000256" key="1">
    <source>
        <dbReference type="SAM" id="Phobius"/>
    </source>
</evidence>
<keyword evidence="1" id="KW-0812">Transmembrane</keyword>
<proteinExistence type="predicted"/>
<evidence type="ECO:0000313" key="3">
    <source>
        <dbReference type="Proteomes" id="UP001221142"/>
    </source>
</evidence>
<reference evidence="2" key="1">
    <citation type="submission" date="2023-03" db="EMBL/GenBank/DDBJ databases">
        <title>Massive genome expansion in bonnet fungi (Mycena s.s.) driven by repeated elements and novel gene families across ecological guilds.</title>
        <authorList>
            <consortium name="Lawrence Berkeley National Laboratory"/>
            <person name="Harder C.B."/>
            <person name="Miyauchi S."/>
            <person name="Viragh M."/>
            <person name="Kuo A."/>
            <person name="Thoen E."/>
            <person name="Andreopoulos B."/>
            <person name="Lu D."/>
            <person name="Skrede I."/>
            <person name="Drula E."/>
            <person name="Henrissat B."/>
            <person name="Morin E."/>
            <person name="Kohler A."/>
            <person name="Barry K."/>
            <person name="LaButti K."/>
            <person name="Morin E."/>
            <person name="Salamov A."/>
            <person name="Lipzen A."/>
            <person name="Mereny Z."/>
            <person name="Hegedus B."/>
            <person name="Baldrian P."/>
            <person name="Stursova M."/>
            <person name="Weitz H."/>
            <person name="Taylor A."/>
            <person name="Grigoriev I.V."/>
            <person name="Nagy L.G."/>
            <person name="Martin F."/>
            <person name="Kauserud H."/>
        </authorList>
    </citation>
    <scope>NUCLEOTIDE SEQUENCE</scope>
    <source>
        <strain evidence="2">9284</strain>
    </source>
</reference>
<dbReference type="GO" id="GO:0005789">
    <property type="term" value="C:endoplasmic reticulum membrane"/>
    <property type="evidence" value="ECO:0007669"/>
    <property type="project" value="InterPro"/>
</dbReference>
<dbReference type="PANTHER" id="PTHR13046">
    <property type="entry name" value="PROTEASE U48 CAAX PRENYL PROTEASE RCE1"/>
    <property type="match status" value="1"/>
</dbReference>
<accession>A0AAD7B9I6</accession>
<dbReference type="PANTHER" id="PTHR13046:SF0">
    <property type="entry name" value="CAAX PRENYL PROTEASE 2"/>
    <property type="match status" value="1"/>
</dbReference>
<gene>
    <name evidence="2" type="ORF">FB45DRAFT_1111283</name>
</gene>
<sequence length="133" mass="14510">MASSNPPLSMHTAHLLAFGLSISYVGSLYVAKNARIRFSAYDARLKFQPVGRDDPAVIRAHLTAVTIACVLSCGGAYFPTLKLRMKTQDPITMTMRLLSVQWSPSVLSCLQTPLLFIGPIYGHYLASALPGQR</sequence>
<name>A0AAD7B9I6_9AGAR</name>
<dbReference type="EMBL" id="JARKIF010000027">
    <property type="protein sequence ID" value="KAJ7614151.1"/>
    <property type="molecule type" value="Genomic_DNA"/>
</dbReference>
<dbReference type="GO" id="GO:0071586">
    <property type="term" value="P:CAAX-box protein processing"/>
    <property type="evidence" value="ECO:0007669"/>
    <property type="project" value="InterPro"/>
</dbReference>
<dbReference type="InterPro" id="IPR039731">
    <property type="entry name" value="Rce1"/>
</dbReference>
<organism evidence="2 3">
    <name type="scientific">Roridomyces roridus</name>
    <dbReference type="NCBI Taxonomy" id="1738132"/>
    <lineage>
        <taxon>Eukaryota</taxon>
        <taxon>Fungi</taxon>
        <taxon>Dikarya</taxon>
        <taxon>Basidiomycota</taxon>
        <taxon>Agaricomycotina</taxon>
        <taxon>Agaricomycetes</taxon>
        <taxon>Agaricomycetidae</taxon>
        <taxon>Agaricales</taxon>
        <taxon>Marasmiineae</taxon>
        <taxon>Mycenaceae</taxon>
        <taxon>Roridomyces</taxon>
    </lineage>
</organism>
<dbReference type="Proteomes" id="UP001221142">
    <property type="component" value="Unassembled WGS sequence"/>
</dbReference>
<feature type="transmembrane region" description="Helical" evidence="1">
    <location>
        <begin position="12"/>
        <end position="31"/>
    </location>
</feature>
<keyword evidence="1" id="KW-0472">Membrane</keyword>
<dbReference type="AlphaFoldDB" id="A0AAD7B9I6"/>
<dbReference type="GO" id="GO:0004222">
    <property type="term" value="F:metalloendopeptidase activity"/>
    <property type="evidence" value="ECO:0007669"/>
    <property type="project" value="InterPro"/>
</dbReference>
<keyword evidence="1" id="KW-1133">Transmembrane helix</keyword>
<evidence type="ECO:0000313" key="2">
    <source>
        <dbReference type="EMBL" id="KAJ7614151.1"/>
    </source>
</evidence>
<feature type="non-terminal residue" evidence="2">
    <location>
        <position position="133"/>
    </location>
</feature>
<comment type="caution">
    <text evidence="2">The sequence shown here is derived from an EMBL/GenBank/DDBJ whole genome shotgun (WGS) entry which is preliminary data.</text>
</comment>